<reference evidence="1 2" key="1">
    <citation type="submission" date="2024-06" db="EMBL/GenBank/DDBJ databases">
        <authorList>
            <person name="Kaempfer P."/>
            <person name="Viver T."/>
        </authorList>
    </citation>
    <scope>NUCLEOTIDE SEQUENCE [LARGE SCALE GENOMIC DNA]</scope>
    <source>
        <strain evidence="1 2">ST-119</strain>
    </source>
</reference>
<sequence length="187" mass="21418">MKTKYIIITLAATLLAQLFVPLKMVYDNEITVTQGKIFRFRTKPVDPNDPFRGKYISLDYEADTIAALPGVWEQGEKAYAMLEHDAEGFARISSLVHDRPDNDTDYIQVTLSYNINGTQYFDLPFDRFYMEESKAPKAETAYREYNNRQSRVLPAYALVAVSHGNAVLKDVIIGGKPIKEYLEYDEK</sequence>
<comment type="caution">
    <text evidence="1">The sequence shown here is derived from an EMBL/GenBank/DDBJ whole genome shotgun (WGS) entry which is preliminary data.</text>
</comment>
<keyword evidence="2" id="KW-1185">Reference proteome</keyword>
<accession>A0ABW8YYA1</accession>
<dbReference type="InterPro" id="IPR025833">
    <property type="entry name" value="GDYXXLXY"/>
</dbReference>
<organism evidence="1 2">
    <name type="scientific">Flavobacterium rhizosphaerae</name>
    <dbReference type="NCBI Taxonomy" id="3163298"/>
    <lineage>
        <taxon>Bacteria</taxon>
        <taxon>Pseudomonadati</taxon>
        <taxon>Bacteroidota</taxon>
        <taxon>Flavobacteriia</taxon>
        <taxon>Flavobacteriales</taxon>
        <taxon>Flavobacteriaceae</taxon>
        <taxon>Flavobacterium</taxon>
    </lineage>
</organism>
<dbReference type="Pfam" id="PF14345">
    <property type="entry name" value="GDYXXLXY"/>
    <property type="match status" value="1"/>
</dbReference>
<proteinExistence type="predicted"/>
<protein>
    <submittedName>
        <fullName evidence="1">GDYXXLXY domain-containing protein</fullName>
    </submittedName>
</protein>
<evidence type="ECO:0000313" key="1">
    <source>
        <dbReference type="EMBL" id="MFL9844130.1"/>
    </source>
</evidence>
<evidence type="ECO:0000313" key="2">
    <source>
        <dbReference type="Proteomes" id="UP001629156"/>
    </source>
</evidence>
<dbReference type="RefSeq" id="WP_408084384.1">
    <property type="nucleotide sequence ID" value="NZ_JBELPZ010000005.1"/>
</dbReference>
<dbReference type="Proteomes" id="UP001629156">
    <property type="component" value="Unassembled WGS sequence"/>
</dbReference>
<dbReference type="EMBL" id="JBELPZ010000005">
    <property type="protein sequence ID" value="MFL9844130.1"/>
    <property type="molecule type" value="Genomic_DNA"/>
</dbReference>
<name>A0ABW8YYA1_9FLAO</name>
<gene>
    <name evidence="1" type="ORF">ABS766_06830</name>
</gene>